<name>M6CLZ9_9LEPT</name>
<feature type="transmembrane region" description="Helical" evidence="5">
    <location>
        <begin position="6"/>
        <end position="23"/>
    </location>
</feature>
<evidence type="ECO:0000313" key="7">
    <source>
        <dbReference type="Proteomes" id="UP000011988"/>
    </source>
</evidence>
<keyword evidence="2 3" id="KW-0802">TPR repeat</keyword>
<dbReference type="InterPro" id="IPR019734">
    <property type="entry name" value="TPR_rpt"/>
</dbReference>
<evidence type="ECO:0000256" key="5">
    <source>
        <dbReference type="SAM" id="Phobius"/>
    </source>
</evidence>
<keyword evidence="1" id="KW-0677">Repeat</keyword>
<evidence type="ECO:0000256" key="3">
    <source>
        <dbReference type="PROSITE-ProRule" id="PRU00339"/>
    </source>
</evidence>
<organism evidence="6 7">
    <name type="scientific">Leptospira alstonii serovar Sichuan str. 79601</name>
    <dbReference type="NCBI Taxonomy" id="1218565"/>
    <lineage>
        <taxon>Bacteria</taxon>
        <taxon>Pseudomonadati</taxon>
        <taxon>Spirochaetota</taxon>
        <taxon>Spirochaetia</taxon>
        <taxon>Leptospirales</taxon>
        <taxon>Leptospiraceae</taxon>
        <taxon>Leptospira</taxon>
    </lineage>
</organism>
<dbReference type="PROSITE" id="PS50293">
    <property type="entry name" value="TPR_REGION"/>
    <property type="match status" value="1"/>
</dbReference>
<feature type="compositionally biased region" description="Polar residues" evidence="4">
    <location>
        <begin position="61"/>
        <end position="81"/>
    </location>
</feature>
<dbReference type="Gene3D" id="1.25.40.10">
    <property type="entry name" value="Tetratricopeptide repeat domain"/>
    <property type="match status" value="2"/>
</dbReference>
<evidence type="ECO:0000256" key="4">
    <source>
        <dbReference type="SAM" id="MobiDB-lite"/>
    </source>
</evidence>
<sequence length="295" mass="33388">MENRILGWFFILGIILLAFGLFFPEKANSDPNAANAKISQIEEIGKVVLSLIEEIKTSLATSNPPNTVSSPDPNVSTSQDPNEIFNGAYSANERGDYLQAIEEYSKYLILVPGDASGYYYRGLAKYTLKRYDEAVKDFNKAVEIDPQKKSAFLSKGYGNEMIDDCKQAIEDFQKAISLGENKNAELYGHKARCENHYKDYSEALDDARKAVNLDKKNTYAFFELAYAQYGLRKYSESVLSYTKVLQFNPKDEVAFHNRGLAYVFLKKTPSACKDFQKSLELGYADAKNRLKEYCK</sequence>
<dbReference type="AlphaFoldDB" id="M6CLZ9"/>
<gene>
    <name evidence="6" type="ORF">LEP1GSC194_0007</name>
</gene>
<dbReference type="SMART" id="SM00028">
    <property type="entry name" value="TPR"/>
    <property type="match status" value="6"/>
</dbReference>
<evidence type="ECO:0000313" key="6">
    <source>
        <dbReference type="EMBL" id="EMJ92947.1"/>
    </source>
</evidence>
<feature type="repeat" description="TPR" evidence="3">
    <location>
        <begin position="218"/>
        <end position="251"/>
    </location>
</feature>
<dbReference type="Proteomes" id="UP000011988">
    <property type="component" value="Unassembled WGS sequence"/>
</dbReference>
<dbReference type="Pfam" id="PF00515">
    <property type="entry name" value="TPR_1"/>
    <property type="match status" value="1"/>
</dbReference>
<evidence type="ECO:0000256" key="1">
    <source>
        <dbReference type="ARBA" id="ARBA00022737"/>
    </source>
</evidence>
<accession>M6CLZ9</accession>
<dbReference type="PATRIC" id="fig|1218565.3.peg.3353"/>
<keyword evidence="5" id="KW-1133">Transmembrane helix</keyword>
<comment type="caution">
    <text evidence="6">The sequence shown here is derived from an EMBL/GenBank/DDBJ whole genome shotgun (WGS) entry which is preliminary data.</text>
</comment>
<protein>
    <submittedName>
        <fullName evidence="6">Tetratricopeptide repeat protein</fullName>
    </submittedName>
</protein>
<proteinExistence type="predicted"/>
<dbReference type="InterPro" id="IPR011990">
    <property type="entry name" value="TPR-like_helical_dom_sf"/>
</dbReference>
<dbReference type="OrthoDB" id="340034at2"/>
<dbReference type="RefSeq" id="WP_020774408.1">
    <property type="nucleotide sequence ID" value="NZ_ANIK01000074.1"/>
</dbReference>
<dbReference type="SUPFAM" id="SSF81901">
    <property type="entry name" value="HCP-like"/>
    <property type="match status" value="1"/>
</dbReference>
<keyword evidence="5" id="KW-0472">Membrane</keyword>
<keyword evidence="5" id="KW-0812">Transmembrane</keyword>
<dbReference type="EMBL" id="ANIK01000074">
    <property type="protein sequence ID" value="EMJ92947.1"/>
    <property type="molecule type" value="Genomic_DNA"/>
</dbReference>
<dbReference type="PROSITE" id="PS50005">
    <property type="entry name" value="TPR"/>
    <property type="match status" value="2"/>
</dbReference>
<reference evidence="6 7" key="1">
    <citation type="submission" date="2013-01" db="EMBL/GenBank/DDBJ databases">
        <authorList>
            <person name="Harkins D.M."/>
            <person name="Durkin A.S."/>
            <person name="Brinkac L.M."/>
            <person name="Haft D.H."/>
            <person name="Selengut J.D."/>
            <person name="Sanka R."/>
            <person name="DePew J."/>
            <person name="Purushe J."/>
            <person name="Galloway R.L."/>
            <person name="Vinetz J.M."/>
            <person name="Sutton G.G."/>
            <person name="Nierman W.C."/>
            <person name="Fouts D.E."/>
        </authorList>
    </citation>
    <scope>NUCLEOTIDE SEQUENCE [LARGE SCALE GENOMIC DNA]</scope>
    <source>
        <strain evidence="6 7">79601</strain>
    </source>
</reference>
<evidence type="ECO:0000256" key="2">
    <source>
        <dbReference type="ARBA" id="ARBA00022803"/>
    </source>
</evidence>
<dbReference type="PANTHER" id="PTHR44858:SF1">
    <property type="entry name" value="UDP-N-ACETYLGLUCOSAMINE--PEPTIDE N-ACETYLGLUCOSAMINYLTRANSFERASE SPINDLY-RELATED"/>
    <property type="match status" value="1"/>
</dbReference>
<feature type="region of interest" description="Disordered" evidence="4">
    <location>
        <begin position="61"/>
        <end position="83"/>
    </location>
</feature>
<dbReference type="PANTHER" id="PTHR44858">
    <property type="entry name" value="TETRATRICOPEPTIDE REPEAT PROTEIN 6"/>
    <property type="match status" value="1"/>
</dbReference>
<dbReference type="InterPro" id="IPR050498">
    <property type="entry name" value="Ycf3"/>
</dbReference>
<feature type="repeat" description="TPR" evidence="3">
    <location>
        <begin position="115"/>
        <end position="148"/>
    </location>
</feature>